<evidence type="ECO:0000313" key="8">
    <source>
        <dbReference type="Proteomes" id="UP000515204"/>
    </source>
</evidence>
<dbReference type="GO" id="GO:0046872">
    <property type="term" value="F:metal ion binding"/>
    <property type="evidence" value="ECO:0007669"/>
    <property type="project" value="UniProtKB-KW"/>
</dbReference>
<evidence type="ECO:0000256" key="4">
    <source>
        <dbReference type="ARBA" id="ARBA00022833"/>
    </source>
</evidence>
<keyword evidence="4" id="KW-0862">Zinc</keyword>
<dbReference type="PANTHER" id="PTHR46015">
    <property type="entry name" value="ZGC:172121"/>
    <property type="match status" value="1"/>
</dbReference>
<keyword evidence="2" id="KW-0808">Transferase</keyword>
<comment type="caution">
    <text evidence="6">Lacks conserved residue(s) required for the propagation of feature annotation.</text>
</comment>
<organism evidence="8 9">
    <name type="scientific">Dinoponera quadriceps</name>
    <name type="common">South American ant</name>
    <dbReference type="NCBI Taxonomy" id="609295"/>
    <lineage>
        <taxon>Eukaryota</taxon>
        <taxon>Metazoa</taxon>
        <taxon>Ecdysozoa</taxon>
        <taxon>Arthropoda</taxon>
        <taxon>Hexapoda</taxon>
        <taxon>Insecta</taxon>
        <taxon>Pterygota</taxon>
        <taxon>Neoptera</taxon>
        <taxon>Endopterygota</taxon>
        <taxon>Hymenoptera</taxon>
        <taxon>Apocrita</taxon>
        <taxon>Aculeata</taxon>
        <taxon>Formicoidea</taxon>
        <taxon>Formicidae</taxon>
        <taxon>Ponerinae</taxon>
        <taxon>Ponerini</taxon>
        <taxon>Dinoponera</taxon>
    </lineage>
</organism>
<dbReference type="PROSITE" id="PS50970">
    <property type="entry name" value="HCY"/>
    <property type="match status" value="1"/>
</dbReference>
<dbReference type="KEGG" id="dqu:106742482"/>
<keyword evidence="8" id="KW-1185">Reference proteome</keyword>
<dbReference type="GO" id="GO:0009086">
    <property type="term" value="P:methionine biosynthetic process"/>
    <property type="evidence" value="ECO:0007669"/>
    <property type="project" value="TreeGrafter"/>
</dbReference>
<evidence type="ECO:0000256" key="2">
    <source>
        <dbReference type="ARBA" id="ARBA00022679"/>
    </source>
</evidence>
<evidence type="ECO:0000256" key="6">
    <source>
        <dbReference type="PROSITE-ProRule" id="PRU00333"/>
    </source>
</evidence>
<keyword evidence="3" id="KW-0479">Metal-binding</keyword>
<evidence type="ECO:0000259" key="7">
    <source>
        <dbReference type="PROSITE" id="PS50970"/>
    </source>
</evidence>
<dbReference type="SUPFAM" id="SSF82282">
    <property type="entry name" value="Homocysteine S-methyltransferase"/>
    <property type="match status" value="1"/>
</dbReference>
<accession>A0A6P3WY26</accession>
<dbReference type="Gene3D" id="3.20.20.330">
    <property type="entry name" value="Homocysteine-binding-like domain"/>
    <property type="match status" value="1"/>
</dbReference>
<dbReference type="GO" id="GO:0032259">
    <property type="term" value="P:methylation"/>
    <property type="evidence" value="ECO:0007669"/>
    <property type="project" value="UniProtKB-KW"/>
</dbReference>
<dbReference type="RefSeq" id="XP_014470935.1">
    <property type="nucleotide sequence ID" value="XM_014615449.1"/>
</dbReference>
<keyword evidence="1" id="KW-0489">Methyltransferase</keyword>
<dbReference type="GO" id="GO:0033528">
    <property type="term" value="P:S-methylmethionine cycle"/>
    <property type="evidence" value="ECO:0007669"/>
    <property type="project" value="TreeGrafter"/>
</dbReference>
<dbReference type="AlphaFoldDB" id="A0A6P3WY26"/>
<dbReference type="GeneID" id="106742482"/>
<evidence type="ECO:0000313" key="9">
    <source>
        <dbReference type="RefSeq" id="XP_014470935.1"/>
    </source>
</evidence>
<dbReference type="InterPro" id="IPR036589">
    <property type="entry name" value="HCY_dom_sf"/>
</dbReference>
<gene>
    <name evidence="9" type="primary">LOC106742482</name>
</gene>
<evidence type="ECO:0000256" key="3">
    <source>
        <dbReference type="ARBA" id="ARBA00022723"/>
    </source>
</evidence>
<protein>
    <submittedName>
        <fullName evidence="9">Homocysteine S-methyltransferase YbgG-like</fullName>
    </submittedName>
</protein>
<feature type="domain" description="Hcy-binding" evidence="7">
    <location>
        <begin position="1"/>
        <end position="306"/>
    </location>
</feature>
<sequence>MDKLMIFDGSFEDELRKHLNTIEELPEDFAIKALEFKRFAVYKTHLAYLRAGAQIIRTNTYRVRTNFIKSRLDLPPIIYVPLINVAVKLAKQAVITYYEETANKYTYEDYDRYHEHRPLIAGSCGSCHVSWNLDPSKDEETLIMTLIDFHKQRVQKLLEAGVDLLTFESIPSKIEANAITRVLARFPDARVWINFLCSESGKLVDGNKFAKIATKFYESMSSQVIAIGAEGVSRGTMIRLIQEVNIKDIKIPFVLYAEECHMPTINEIPITLQYNFVEDWTSKGVRYIGGGTHTFANDIMELRNQMNRYRASTNMVFTSLKARVCSYQAKDNQSKL</sequence>
<dbReference type="PANTHER" id="PTHR46015:SF1">
    <property type="entry name" value="HOMOCYSTEINE S-METHYLTRANSFERASE-LIKE ISOFORM 1"/>
    <property type="match status" value="1"/>
</dbReference>
<evidence type="ECO:0000256" key="5">
    <source>
        <dbReference type="ARBA" id="ARBA00034478"/>
    </source>
</evidence>
<dbReference type="InterPro" id="IPR051486">
    <property type="entry name" value="Hcy_S-methyltransferase"/>
</dbReference>
<dbReference type="Pfam" id="PF02574">
    <property type="entry name" value="S-methyl_trans"/>
    <property type="match status" value="1"/>
</dbReference>
<comment type="pathway">
    <text evidence="5">Amino-acid biosynthesis; L-methionine biosynthesis via de novo pathway.</text>
</comment>
<reference evidence="9" key="1">
    <citation type="submission" date="2025-08" db="UniProtKB">
        <authorList>
            <consortium name="RefSeq"/>
        </authorList>
    </citation>
    <scope>IDENTIFICATION</scope>
</reference>
<dbReference type="Proteomes" id="UP000515204">
    <property type="component" value="Unplaced"/>
</dbReference>
<name>A0A6P3WY26_DINQU</name>
<dbReference type="GO" id="GO:0008898">
    <property type="term" value="F:S-adenosylmethionine-homocysteine S-methyltransferase activity"/>
    <property type="evidence" value="ECO:0007669"/>
    <property type="project" value="TreeGrafter"/>
</dbReference>
<dbReference type="OrthoDB" id="261426at2759"/>
<dbReference type="InterPro" id="IPR003726">
    <property type="entry name" value="HCY_dom"/>
</dbReference>
<evidence type="ECO:0000256" key="1">
    <source>
        <dbReference type="ARBA" id="ARBA00022603"/>
    </source>
</evidence>
<proteinExistence type="predicted"/>